<dbReference type="InterPro" id="IPR001474">
    <property type="entry name" value="GTP_CycHdrlase_I"/>
</dbReference>
<evidence type="ECO:0000313" key="10">
    <source>
        <dbReference type="Proteomes" id="UP001485043"/>
    </source>
</evidence>
<comment type="similarity">
    <text evidence="2">Belongs to the GTP cyclohydrolase I family.</text>
</comment>
<dbReference type="GO" id="GO:0003934">
    <property type="term" value="F:GTP cyclohydrolase I activity"/>
    <property type="evidence" value="ECO:0007669"/>
    <property type="project" value="UniProtKB-EC"/>
</dbReference>
<dbReference type="AlphaFoldDB" id="A0AAW1S9P7"/>
<sequence length="602" mass="65023">MVCSVSTTDSSGQSDFETLQDDHADNMETAVVALLEAVGEDITREGLRETPRRVAKAWRDLLQGYQQNLDSAIGDAIFHLREGQQQRQEHSSAHSQAAPSGSVSGLVLVRDIDFTSISQSSLLPFCGRCHVAYLPRDGVVLGLSKFARLTVLLAKRLQSQQQLAAQILSVFVEHVVPHGAAVIIEATHLEHGPDAPRHISHAVHGIFGHQDDHHLQEILALLGIADSASSASMPGPDFLSSHDPNLQGLVPAAVNYARLLLESTSGHHLQLPPASSMAQQHQLSVSSISASNPAEIEEIVLPFSSQKGEAPRVLRAQTKAKQGPATEAERESAEELLKAAEALLSRIDDRQRADNSSEPSSISDQATPGTIADTQQGGVSLRCDVHGCTIVPVAEAATSPAVSSGNKDAVAQRLGAEHGSFKLWEGPNWRIGFDAAATQPDNFTAVITSDQWSFTLTQREFGDFVQLLKNLQRSIQTLEICGEWNVGGQDEAEATLEMRTDRIWMQGRAPQKQLSALQEMWQKGIGGGKTSPKAAFSVRFLVTSQYLDRKTWGSVGNREIEGFLDAETVMSVLTALEEKDIVPFSSGPVIARPDPLEDPVLA</sequence>
<dbReference type="Gene3D" id="2.30.31.10">
    <property type="entry name" value="Transcriptional Coactivator Pc4, Chain A"/>
    <property type="match status" value="1"/>
</dbReference>
<feature type="compositionally biased region" description="Polar residues" evidence="7">
    <location>
        <begin position="356"/>
        <end position="375"/>
    </location>
</feature>
<dbReference type="GO" id="GO:0008270">
    <property type="term" value="F:zinc ion binding"/>
    <property type="evidence" value="ECO:0007669"/>
    <property type="project" value="TreeGrafter"/>
</dbReference>
<gene>
    <name evidence="9" type="ORF">WJX84_006841</name>
</gene>
<dbReference type="GO" id="GO:0046654">
    <property type="term" value="P:tetrahydrofolate biosynthetic process"/>
    <property type="evidence" value="ECO:0007669"/>
    <property type="project" value="InterPro"/>
</dbReference>
<keyword evidence="10" id="KW-1185">Reference proteome</keyword>
<dbReference type="Proteomes" id="UP001485043">
    <property type="component" value="Unassembled WGS sequence"/>
</dbReference>
<dbReference type="EMBL" id="JALJOV010001699">
    <property type="protein sequence ID" value="KAK9842629.1"/>
    <property type="molecule type" value="Genomic_DNA"/>
</dbReference>
<evidence type="ECO:0000256" key="4">
    <source>
        <dbReference type="ARBA" id="ARBA00017272"/>
    </source>
</evidence>
<comment type="pathway">
    <text evidence="1">Cofactor biosynthesis; 7,8-dihydroneopterin triphosphate biosynthesis; 7,8-dihydroneopterin triphosphate from GTP: step 1/1.</text>
</comment>
<feature type="region of interest" description="Disordered" evidence="7">
    <location>
        <begin position="349"/>
        <end position="375"/>
    </location>
</feature>
<dbReference type="GO" id="GO:0005525">
    <property type="term" value="F:GTP binding"/>
    <property type="evidence" value="ECO:0007669"/>
    <property type="project" value="TreeGrafter"/>
</dbReference>
<dbReference type="InterPro" id="IPR043133">
    <property type="entry name" value="GTP-CH-I_C/QueF"/>
</dbReference>
<evidence type="ECO:0000256" key="5">
    <source>
        <dbReference type="ARBA" id="ARBA00022801"/>
    </source>
</evidence>
<dbReference type="GO" id="GO:0006355">
    <property type="term" value="P:regulation of DNA-templated transcription"/>
    <property type="evidence" value="ECO:0007669"/>
    <property type="project" value="InterPro"/>
</dbReference>
<accession>A0AAW1S9P7</accession>
<comment type="caution">
    <text evidence="9">The sequence shown here is derived from an EMBL/GenBank/DDBJ whole genome shotgun (WGS) entry which is preliminary data.</text>
</comment>
<dbReference type="GO" id="GO:0005737">
    <property type="term" value="C:cytoplasm"/>
    <property type="evidence" value="ECO:0007669"/>
    <property type="project" value="TreeGrafter"/>
</dbReference>
<dbReference type="InterPro" id="IPR020602">
    <property type="entry name" value="GTP_CycHdrlase_I_dom"/>
</dbReference>
<evidence type="ECO:0000259" key="8">
    <source>
        <dbReference type="Pfam" id="PF01227"/>
    </source>
</evidence>
<dbReference type="Pfam" id="PF01227">
    <property type="entry name" value="GTP_cyclohydroI"/>
    <property type="match status" value="1"/>
</dbReference>
<dbReference type="GO" id="GO:0006729">
    <property type="term" value="P:tetrahydrobiopterin biosynthetic process"/>
    <property type="evidence" value="ECO:0007669"/>
    <property type="project" value="TreeGrafter"/>
</dbReference>
<dbReference type="SUPFAM" id="SSF54447">
    <property type="entry name" value="ssDNA-binding transcriptional regulator domain"/>
    <property type="match status" value="1"/>
</dbReference>
<dbReference type="Pfam" id="PF08848">
    <property type="entry name" value="DUF1818"/>
    <property type="match status" value="1"/>
</dbReference>
<organism evidence="9 10">
    <name type="scientific">Apatococcus fuscideae</name>
    <dbReference type="NCBI Taxonomy" id="2026836"/>
    <lineage>
        <taxon>Eukaryota</taxon>
        <taxon>Viridiplantae</taxon>
        <taxon>Chlorophyta</taxon>
        <taxon>core chlorophytes</taxon>
        <taxon>Trebouxiophyceae</taxon>
        <taxon>Chlorellales</taxon>
        <taxon>Chlorellaceae</taxon>
        <taxon>Apatococcus</taxon>
    </lineage>
</organism>
<proteinExistence type="inferred from homology"/>
<dbReference type="Gene3D" id="1.10.286.10">
    <property type="match status" value="1"/>
</dbReference>
<evidence type="ECO:0000256" key="1">
    <source>
        <dbReference type="ARBA" id="ARBA00005080"/>
    </source>
</evidence>
<dbReference type="InterPro" id="IPR014947">
    <property type="entry name" value="DUF1818"/>
</dbReference>
<dbReference type="PANTHER" id="PTHR11109">
    <property type="entry name" value="GTP CYCLOHYDROLASE I"/>
    <property type="match status" value="1"/>
</dbReference>
<evidence type="ECO:0000256" key="6">
    <source>
        <dbReference type="ARBA" id="ARBA00030854"/>
    </source>
</evidence>
<evidence type="ECO:0000256" key="3">
    <source>
        <dbReference type="ARBA" id="ARBA00012715"/>
    </source>
</evidence>
<dbReference type="EC" id="3.5.4.16" evidence="3"/>
<keyword evidence="5" id="KW-0378">Hydrolase</keyword>
<dbReference type="SUPFAM" id="SSF55620">
    <property type="entry name" value="Tetrahydrobiopterin biosynthesis enzymes-like"/>
    <property type="match status" value="1"/>
</dbReference>
<dbReference type="InterPro" id="IPR009044">
    <property type="entry name" value="ssDNA-bd_transcriptional_reg"/>
</dbReference>
<feature type="region of interest" description="Disordered" evidence="7">
    <location>
        <begin position="310"/>
        <end position="334"/>
    </location>
</feature>
<dbReference type="InterPro" id="IPR043134">
    <property type="entry name" value="GTP-CH-I_N"/>
</dbReference>
<name>A0AAW1S9P7_9CHLO</name>
<evidence type="ECO:0000313" key="9">
    <source>
        <dbReference type="EMBL" id="KAK9842629.1"/>
    </source>
</evidence>
<evidence type="ECO:0000256" key="7">
    <source>
        <dbReference type="SAM" id="MobiDB-lite"/>
    </source>
</evidence>
<protein>
    <recommendedName>
        <fullName evidence="4">GTP cyclohydrolase 1</fullName>
        <ecNumber evidence="3">3.5.4.16</ecNumber>
    </recommendedName>
    <alternativeName>
        <fullName evidence="6">GTP cyclohydrolase I</fullName>
    </alternativeName>
</protein>
<evidence type="ECO:0000256" key="2">
    <source>
        <dbReference type="ARBA" id="ARBA00008085"/>
    </source>
</evidence>
<dbReference type="GO" id="GO:0003677">
    <property type="term" value="F:DNA binding"/>
    <property type="evidence" value="ECO:0007669"/>
    <property type="project" value="InterPro"/>
</dbReference>
<dbReference type="Gene3D" id="3.30.1130.10">
    <property type="match status" value="1"/>
</dbReference>
<feature type="domain" description="GTP cyclohydrolase I" evidence="8">
    <location>
        <begin position="27"/>
        <end position="189"/>
    </location>
</feature>
<reference evidence="9 10" key="1">
    <citation type="journal article" date="2024" name="Nat. Commun.">
        <title>Phylogenomics reveals the evolutionary origins of lichenization in chlorophyte algae.</title>
        <authorList>
            <person name="Puginier C."/>
            <person name="Libourel C."/>
            <person name="Otte J."/>
            <person name="Skaloud P."/>
            <person name="Haon M."/>
            <person name="Grisel S."/>
            <person name="Petersen M."/>
            <person name="Berrin J.G."/>
            <person name="Delaux P.M."/>
            <person name="Dal Grande F."/>
            <person name="Keller J."/>
        </authorList>
    </citation>
    <scope>NUCLEOTIDE SEQUENCE [LARGE SCALE GENOMIC DNA]</scope>
    <source>
        <strain evidence="9 10">SAG 2523</strain>
    </source>
</reference>
<dbReference type="PANTHER" id="PTHR11109:SF7">
    <property type="entry name" value="GTP CYCLOHYDROLASE 1"/>
    <property type="match status" value="1"/>
</dbReference>